<reference evidence="1 2" key="1">
    <citation type="submission" date="2022-04" db="EMBL/GenBank/DDBJ databases">
        <title>Chromosome-level reference genomes for two strains of Caenorhabditis briggsae: an improved platform for comparative genomics.</title>
        <authorList>
            <person name="Stevens L."/>
            <person name="Andersen E."/>
        </authorList>
    </citation>
    <scope>NUCLEOTIDE SEQUENCE [LARGE SCALE GENOMIC DNA]</scope>
    <source>
        <strain evidence="1">VX34</strain>
        <tissue evidence="1">Whole-organism</tissue>
    </source>
</reference>
<evidence type="ECO:0000313" key="1">
    <source>
        <dbReference type="EMBL" id="UMM40865.1"/>
    </source>
</evidence>
<name>A0AAE9FDK7_CAEBR</name>
<evidence type="ECO:0000313" key="2">
    <source>
        <dbReference type="Proteomes" id="UP000829354"/>
    </source>
</evidence>
<dbReference type="EMBL" id="CP092625">
    <property type="protein sequence ID" value="UMM40865.1"/>
    <property type="molecule type" value="Genomic_DNA"/>
</dbReference>
<keyword evidence="2" id="KW-1185">Reference proteome</keyword>
<sequence>MLQVLPRVAPPVINKTNAVFVSQTHLLMSSTWFIDYRTPPPSAFNHVMDFHRDWRNVEEIIFLRFCKYPDDSRGVLAIIVVNKSSAPFQFYAFRKVND</sequence>
<dbReference type="Proteomes" id="UP000829354">
    <property type="component" value="Chromosome X"/>
</dbReference>
<proteinExistence type="predicted"/>
<organism evidence="1 2">
    <name type="scientific">Caenorhabditis briggsae</name>
    <dbReference type="NCBI Taxonomy" id="6238"/>
    <lineage>
        <taxon>Eukaryota</taxon>
        <taxon>Metazoa</taxon>
        <taxon>Ecdysozoa</taxon>
        <taxon>Nematoda</taxon>
        <taxon>Chromadorea</taxon>
        <taxon>Rhabditida</taxon>
        <taxon>Rhabditina</taxon>
        <taxon>Rhabditomorpha</taxon>
        <taxon>Rhabditoidea</taxon>
        <taxon>Rhabditidae</taxon>
        <taxon>Peloderinae</taxon>
        <taxon>Caenorhabditis</taxon>
    </lineage>
</organism>
<dbReference type="AlphaFoldDB" id="A0AAE9FDK7"/>
<accession>A0AAE9FDK7</accession>
<gene>
    <name evidence="1" type="ORF">L5515_017369</name>
</gene>
<protein>
    <submittedName>
        <fullName evidence="1">Uncharacterized protein</fullName>
    </submittedName>
</protein>